<keyword evidence="15" id="KW-0732">Signal</keyword>
<dbReference type="InterPro" id="IPR050476">
    <property type="entry name" value="Insect_CytP450_Detox"/>
</dbReference>
<evidence type="ECO:0000256" key="7">
    <source>
        <dbReference type="ARBA" id="ARBA00022824"/>
    </source>
</evidence>
<dbReference type="OrthoDB" id="2789670at2759"/>
<evidence type="ECO:0000313" key="17">
    <source>
        <dbReference type="RefSeq" id="XP_052121209.1"/>
    </source>
</evidence>
<dbReference type="Proteomes" id="UP000504606">
    <property type="component" value="Unplaced"/>
</dbReference>
<reference evidence="17" key="1">
    <citation type="journal article" date="2018" name="Proc. Natl. Acad. Sci. U.S.A.">
        <title>Phylogenomics and the evolution of hemipteroid insects.</title>
        <authorList>
            <person name="Johnson K.P."/>
            <person name="Dietrich C.H."/>
            <person name="Friedrich F."/>
            <person name="Beutel R.G."/>
            <person name="Wipfler B."/>
            <person name="Peters R.S."/>
            <person name="Allen J.M."/>
            <person name="Petersen M."/>
            <person name="Donath A."/>
            <person name="Walden K.K."/>
            <person name="Kozlov A.M."/>
            <person name="Podsiadlowski L."/>
            <person name="Mayer C."/>
            <person name="Meusemann K."/>
            <person name="Vasilikopoulos A."/>
            <person name="Waterhouse R.M."/>
            <person name="Cameron S.L."/>
            <person name="Weirauch C."/>
            <person name="Swanson D.R."/>
            <person name="Percy D.M."/>
            <person name="Hardy N.B."/>
            <person name="Terry I."/>
            <person name="Liu S."/>
            <person name="Zhou X."/>
            <person name="Misof B."/>
            <person name="Robertson H.M."/>
            <person name="Yoshizawa K."/>
        </authorList>
    </citation>
    <scope>NUCLEOTIDE SEQUENCE</scope>
    <source>
        <tissue evidence="17">Whole organism</tissue>
    </source>
</reference>
<dbReference type="GO" id="GO:0005789">
    <property type="term" value="C:endoplasmic reticulum membrane"/>
    <property type="evidence" value="ECO:0007669"/>
    <property type="project" value="UniProtKB-SubCell"/>
</dbReference>
<dbReference type="PRINTS" id="PR00385">
    <property type="entry name" value="P450"/>
</dbReference>
<proteinExistence type="inferred from homology"/>
<keyword evidence="7" id="KW-0256">Endoplasmic reticulum</keyword>
<protein>
    <submittedName>
        <fullName evidence="17">Probable cytochrome P450 6a13</fullName>
    </submittedName>
</protein>
<evidence type="ECO:0000256" key="8">
    <source>
        <dbReference type="ARBA" id="ARBA00022848"/>
    </source>
</evidence>
<evidence type="ECO:0000256" key="10">
    <source>
        <dbReference type="ARBA" id="ARBA00023004"/>
    </source>
</evidence>
<sequence length="526" mass="59571">MFLLLLLVLAALALGLAYAALRARHAYWRRRGVPGPECSVPFGNYKDAILGRKGMGDIMFDVYQKYRDQRYVGTHFVGTPLLHIHDLEIIREVLIREFQDFNGRAMYSDPDNDMISGQLFLLSGQPWRTLRVKLSPTFTTGKLRFMFTTFKRCGDQLREHIASEVRAGGGRTVIEIKELLACLGTDIITSVAFGIEANTLANPKSEFRRIPALILDPSIGMGLRILLAFMWPEALKALPTTLFPAEANDFFLKTVTEVIEYREKHGVERPDMLQLLIKLKNNGFIPPDAPGQVADGKEVGDKESIADGPVEKQHISIREIAAQCTVFFLAGYETTSSTLTFTLYLLAKHPEVQDKVVEEMREALDKHGGEIEYDTLLNLPYTDMVLNETMRLYPSVPFLNREAMRERKLPLTDLVLDKGTRIMIPIRALHMDPKYWDDPEEFKPERFTKDKMEARHPMVYLPFGDGPRICIGMRMGLIQMKMTLMTILTRAEVRLPADAPSTIKLSPLTVGPTPIDPLKLVFTERA</sequence>
<dbReference type="Pfam" id="PF00067">
    <property type="entry name" value="p450"/>
    <property type="match status" value="1"/>
</dbReference>
<dbReference type="GO" id="GO:0020037">
    <property type="term" value="F:heme binding"/>
    <property type="evidence" value="ECO:0007669"/>
    <property type="project" value="InterPro"/>
</dbReference>
<keyword evidence="8" id="KW-0492">Microsome</keyword>
<dbReference type="SUPFAM" id="SSF48264">
    <property type="entry name" value="Cytochrome P450"/>
    <property type="match status" value="1"/>
</dbReference>
<evidence type="ECO:0000256" key="11">
    <source>
        <dbReference type="ARBA" id="ARBA00023033"/>
    </source>
</evidence>
<name>A0A9C6U186_FRAOC</name>
<keyword evidence="10 13" id="KW-0408">Iron</keyword>
<feature type="chain" id="PRO_5039249287" evidence="15">
    <location>
        <begin position="20"/>
        <end position="526"/>
    </location>
</feature>
<accession>A0A9C6U186</accession>
<comment type="similarity">
    <text evidence="4 14">Belongs to the cytochrome P450 family.</text>
</comment>
<dbReference type="InterPro" id="IPR001128">
    <property type="entry name" value="Cyt_P450"/>
</dbReference>
<dbReference type="PRINTS" id="PR00463">
    <property type="entry name" value="EP450I"/>
</dbReference>
<dbReference type="GeneID" id="113213287"/>
<gene>
    <name evidence="17" type="primary">LOC113213287</name>
</gene>
<comment type="cofactor">
    <cofactor evidence="1 13">
        <name>heme</name>
        <dbReference type="ChEBI" id="CHEBI:30413"/>
    </cofactor>
</comment>
<evidence type="ECO:0000313" key="16">
    <source>
        <dbReference type="Proteomes" id="UP000504606"/>
    </source>
</evidence>
<dbReference type="PROSITE" id="PS00086">
    <property type="entry name" value="CYTOCHROME_P450"/>
    <property type="match status" value="1"/>
</dbReference>
<keyword evidence="12" id="KW-0472">Membrane</keyword>
<evidence type="ECO:0000256" key="13">
    <source>
        <dbReference type="PIRSR" id="PIRSR602401-1"/>
    </source>
</evidence>
<dbReference type="PANTHER" id="PTHR24292:SF100">
    <property type="entry name" value="CYTOCHROME P450 6A16, ISOFORM B-RELATED"/>
    <property type="match status" value="1"/>
</dbReference>
<evidence type="ECO:0000256" key="9">
    <source>
        <dbReference type="ARBA" id="ARBA00023002"/>
    </source>
</evidence>
<keyword evidence="5 13" id="KW-0349">Heme</keyword>
<evidence type="ECO:0000256" key="1">
    <source>
        <dbReference type="ARBA" id="ARBA00001971"/>
    </source>
</evidence>
<dbReference type="AlphaFoldDB" id="A0A9C6U186"/>
<keyword evidence="16" id="KW-1185">Reference proteome</keyword>
<comment type="subcellular location">
    <subcellularLocation>
        <location evidence="3">Endoplasmic reticulum membrane</location>
        <topology evidence="3">Peripheral membrane protein</topology>
    </subcellularLocation>
    <subcellularLocation>
        <location evidence="2">Microsome membrane</location>
        <topology evidence="2">Peripheral membrane protein</topology>
    </subcellularLocation>
</comment>
<evidence type="ECO:0000256" key="14">
    <source>
        <dbReference type="RuleBase" id="RU000461"/>
    </source>
</evidence>
<dbReference type="InterPro" id="IPR017972">
    <property type="entry name" value="Cyt_P450_CS"/>
</dbReference>
<dbReference type="FunFam" id="1.10.630.10:FF:000042">
    <property type="entry name" value="Cytochrome P450"/>
    <property type="match status" value="1"/>
</dbReference>
<dbReference type="InterPro" id="IPR002401">
    <property type="entry name" value="Cyt_P450_E_grp-I"/>
</dbReference>
<evidence type="ECO:0000256" key="15">
    <source>
        <dbReference type="SAM" id="SignalP"/>
    </source>
</evidence>
<dbReference type="CDD" id="cd11056">
    <property type="entry name" value="CYP6-like"/>
    <property type="match status" value="1"/>
</dbReference>
<evidence type="ECO:0000256" key="3">
    <source>
        <dbReference type="ARBA" id="ARBA00004406"/>
    </source>
</evidence>
<evidence type="ECO:0000256" key="12">
    <source>
        <dbReference type="ARBA" id="ARBA00023136"/>
    </source>
</evidence>
<dbReference type="InterPro" id="IPR036396">
    <property type="entry name" value="Cyt_P450_sf"/>
</dbReference>
<keyword evidence="6 13" id="KW-0479">Metal-binding</keyword>
<evidence type="ECO:0000256" key="4">
    <source>
        <dbReference type="ARBA" id="ARBA00010617"/>
    </source>
</evidence>
<keyword evidence="11 14" id="KW-0503">Monooxygenase</keyword>
<dbReference type="RefSeq" id="XP_052121209.1">
    <property type="nucleotide sequence ID" value="XM_052265249.1"/>
</dbReference>
<evidence type="ECO:0000256" key="6">
    <source>
        <dbReference type="ARBA" id="ARBA00022723"/>
    </source>
</evidence>
<reference evidence="17" key="2">
    <citation type="submission" date="2025-08" db="UniProtKB">
        <authorList>
            <consortium name="RefSeq"/>
        </authorList>
    </citation>
    <scope>IDENTIFICATION</scope>
    <source>
        <tissue evidence="17">Whole organism</tissue>
    </source>
</reference>
<evidence type="ECO:0000256" key="5">
    <source>
        <dbReference type="ARBA" id="ARBA00022617"/>
    </source>
</evidence>
<dbReference type="GO" id="GO:0005506">
    <property type="term" value="F:iron ion binding"/>
    <property type="evidence" value="ECO:0007669"/>
    <property type="project" value="InterPro"/>
</dbReference>
<dbReference type="GO" id="GO:0004497">
    <property type="term" value="F:monooxygenase activity"/>
    <property type="evidence" value="ECO:0007669"/>
    <property type="project" value="UniProtKB-KW"/>
</dbReference>
<evidence type="ECO:0000256" key="2">
    <source>
        <dbReference type="ARBA" id="ARBA00004174"/>
    </source>
</evidence>
<keyword evidence="9 14" id="KW-0560">Oxidoreductase</keyword>
<feature type="binding site" description="axial binding residue" evidence="13">
    <location>
        <position position="470"/>
    </location>
    <ligand>
        <name>heme</name>
        <dbReference type="ChEBI" id="CHEBI:30413"/>
    </ligand>
    <ligandPart>
        <name>Fe</name>
        <dbReference type="ChEBI" id="CHEBI:18248"/>
    </ligandPart>
</feature>
<dbReference type="GO" id="GO:0016705">
    <property type="term" value="F:oxidoreductase activity, acting on paired donors, with incorporation or reduction of molecular oxygen"/>
    <property type="evidence" value="ECO:0007669"/>
    <property type="project" value="InterPro"/>
</dbReference>
<dbReference type="Gene3D" id="1.10.630.10">
    <property type="entry name" value="Cytochrome P450"/>
    <property type="match status" value="1"/>
</dbReference>
<dbReference type="KEGG" id="foc:113213287"/>
<organism evidence="16 17">
    <name type="scientific">Frankliniella occidentalis</name>
    <name type="common">Western flower thrips</name>
    <name type="synonym">Euthrips occidentalis</name>
    <dbReference type="NCBI Taxonomy" id="133901"/>
    <lineage>
        <taxon>Eukaryota</taxon>
        <taxon>Metazoa</taxon>
        <taxon>Ecdysozoa</taxon>
        <taxon>Arthropoda</taxon>
        <taxon>Hexapoda</taxon>
        <taxon>Insecta</taxon>
        <taxon>Pterygota</taxon>
        <taxon>Neoptera</taxon>
        <taxon>Paraneoptera</taxon>
        <taxon>Thysanoptera</taxon>
        <taxon>Terebrantia</taxon>
        <taxon>Thripoidea</taxon>
        <taxon>Thripidae</taxon>
        <taxon>Frankliniella</taxon>
    </lineage>
</organism>
<dbReference type="PANTHER" id="PTHR24292">
    <property type="entry name" value="CYTOCHROME P450"/>
    <property type="match status" value="1"/>
</dbReference>
<feature type="signal peptide" evidence="15">
    <location>
        <begin position="1"/>
        <end position="19"/>
    </location>
</feature>